<reference evidence="3 4" key="1">
    <citation type="journal article" date="2019" name="Sci. Rep.">
        <title>Nanopore sequencing improves the draft genome of the human pathogenic amoeba Naegleria fowleri.</title>
        <authorList>
            <person name="Liechti N."/>
            <person name="Schurch N."/>
            <person name="Bruggmann R."/>
            <person name="Wittwer M."/>
        </authorList>
    </citation>
    <scope>NUCLEOTIDE SEQUENCE [LARGE SCALE GENOMIC DNA]</scope>
    <source>
        <strain evidence="3 4">ATCC 30894</strain>
    </source>
</reference>
<dbReference type="Proteomes" id="UP000444721">
    <property type="component" value="Unassembled WGS sequence"/>
</dbReference>
<dbReference type="PROSITE" id="PS50125">
    <property type="entry name" value="GUANYLATE_CYCLASE_2"/>
    <property type="match status" value="1"/>
</dbReference>
<dbReference type="Pfam" id="PF00211">
    <property type="entry name" value="Guanylate_cyc"/>
    <property type="match status" value="1"/>
</dbReference>
<accession>A0A6A5CHM4</accession>
<dbReference type="AlphaFoldDB" id="A0A6A5CHM4"/>
<dbReference type="VEuPathDB" id="AmoebaDB:NfTy_026340"/>
<comment type="caution">
    <text evidence="3">The sequence shown here is derived from an EMBL/GenBank/DDBJ whole genome shotgun (WGS) entry which is preliminary data.</text>
</comment>
<feature type="coiled-coil region" evidence="1">
    <location>
        <begin position="1100"/>
        <end position="1134"/>
    </location>
</feature>
<keyword evidence="1" id="KW-0175">Coiled coil</keyword>
<keyword evidence="4" id="KW-1185">Reference proteome</keyword>
<evidence type="ECO:0000313" key="4">
    <source>
        <dbReference type="Proteomes" id="UP000444721"/>
    </source>
</evidence>
<dbReference type="VEuPathDB" id="AmoebaDB:FDP41_000039"/>
<organism evidence="3 4">
    <name type="scientific">Naegleria fowleri</name>
    <name type="common">Brain eating amoeba</name>
    <dbReference type="NCBI Taxonomy" id="5763"/>
    <lineage>
        <taxon>Eukaryota</taxon>
        <taxon>Discoba</taxon>
        <taxon>Heterolobosea</taxon>
        <taxon>Tetramitia</taxon>
        <taxon>Eutetramitia</taxon>
        <taxon>Vahlkampfiidae</taxon>
        <taxon>Naegleria</taxon>
    </lineage>
</organism>
<name>A0A6A5CHM4_NAEFO</name>
<gene>
    <name evidence="3" type="ORF">FDP41_000039</name>
</gene>
<dbReference type="GO" id="GO:0009190">
    <property type="term" value="P:cyclic nucleotide biosynthetic process"/>
    <property type="evidence" value="ECO:0007669"/>
    <property type="project" value="InterPro"/>
</dbReference>
<dbReference type="InterPro" id="IPR053159">
    <property type="entry name" value="Hybrid_Histidine_Kinase"/>
</dbReference>
<dbReference type="PANTHER" id="PTHR43642:SF1">
    <property type="entry name" value="HYBRID SIGNAL TRANSDUCTION HISTIDINE KINASE G"/>
    <property type="match status" value="1"/>
</dbReference>
<dbReference type="Gene3D" id="3.30.70.1230">
    <property type="entry name" value="Nucleotide cyclase"/>
    <property type="match status" value="1"/>
</dbReference>
<dbReference type="PANTHER" id="PTHR43642">
    <property type="entry name" value="HYBRID SIGNAL TRANSDUCTION HISTIDINE KINASE G"/>
    <property type="match status" value="1"/>
</dbReference>
<evidence type="ECO:0000313" key="3">
    <source>
        <dbReference type="EMBL" id="KAF0985000.1"/>
    </source>
</evidence>
<protein>
    <recommendedName>
        <fullName evidence="2">Guanylate cyclase domain-containing protein</fullName>
    </recommendedName>
</protein>
<evidence type="ECO:0000256" key="1">
    <source>
        <dbReference type="SAM" id="Coils"/>
    </source>
</evidence>
<proteinExistence type="predicted"/>
<dbReference type="CDD" id="cd07302">
    <property type="entry name" value="CHD"/>
    <property type="match status" value="1"/>
</dbReference>
<dbReference type="VEuPathDB" id="AmoebaDB:NF0010360"/>
<dbReference type="SUPFAM" id="SSF55073">
    <property type="entry name" value="Nucleotide cyclase"/>
    <property type="match status" value="1"/>
</dbReference>
<dbReference type="InterPro" id="IPR001054">
    <property type="entry name" value="A/G_cyclase"/>
</dbReference>
<dbReference type="GO" id="GO:0035556">
    <property type="term" value="P:intracellular signal transduction"/>
    <property type="evidence" value="ECO:0007669"/>
    <property type="project" value="InterPro"/>
</dbReference>
<dbReference type="OrthoDB" id="10250971at2759"/>
<dbReference type="OMA" id="THCLVAN"/>
<dbReference type="Gene3D" id="3.30.450.40">
    <property type="match status" value="1"/>
</dbReference>
<dbReference type="InterPro" id="IPR029016">
    <property type="entry name" value="GAF-like_dom_sf"/>
</dbReference>
<dbReference type="RefSeq" id="XP_044569713.1">
    <property type="nucleotide sequence ID" value="XM_044707254.1"/>
</dbReference>
<sequence>MTEAEEEIHQKIERLCLQATEAIAANNLKSAFDFVTQAKQTLPSNSWSNESFYEQALSVNLLYAECEYVSGNHSSAVEVYQNILPNIVDSVDRLKVRFLLLKSASASSKYETMYDEFVDLLASNPSTHCLVANGDSFTEKWIESATNQIKDVLQNFADMSEILEMKECADEEAIAFARCILECVQGVYIGKNSNKIFLFVTPLLLFKTMIEDGLYADLTHTILVSLGWQLAYLDEPKLGCDLAQVGIKLALENHSTEPNYALTKFYEICITACKDGLQEVFRISEEAFRASEQIEEISWGAQSGTWLALSCILLGLDRDTTFNYLEEIKTFNRKYSKEFESDLVTCLEHIPHILYGEVESFSPSFLLEGIEETTYSRLIIYFTKALIHFVKDELQEAAEQIHEADDVIDDAFGTPFYLLYKWFSVVILTSFYEKYDDISATKGNQKKSKLSIMEVMLGPNAKAPKTMKEKTLERIFEHEKDVVDLYTKYPIFMEAAMGLTSAEIAKLNGVDSLQVIQLYTSASEIAQRQNLYFYTALIQTRLVDFCLTHQTDSRILRNYFEDALKSWNYCGASLMVHKLSEQYHHVFSQQHSDNAHSLHPQDSFMNFIPPGSIELSKVFSHQTTHLLDFTNADRVCVILKEPNSSDFKLVCEKERNNETEIFEDLLLTDASFKLCVTAAKLAIKSRNALTISNMQGYELTLNQLASSCEYLQQNEVVKELMVIPLSCDTFVRGAIMLEASTGGTFTKALTRSTKLMLDMLMDGLSKQADQLKSLFKFIPTNSLTQIGKDFRSLELGDSSVKRSTVICLEVRNFADLTESLSVAESLSFINSFIGELTPVVENHGGFVERSHHGKHVLVFPDSPKKALLAVLEIVKVIRQFNKDFSVGNGRKVPISVGIGIHIGSCVFGLVGTALRFGTTLFSEAVSKCSHISKVSNTLGILVCATKDLVDACNLAEVHLQSRKLGKFLLKNKKNNPVSLYELYTTDWIEYSSETSKQVMKQLDECVDLFAKKNFDKVISITQSLEKTVKDKFDSSQPFILGSVPHIKLLQIYRDQCAMLKTKHSSPSRDWAGEIALDHSGQPKIELEHATVSTPKTNEINEEYERKLRSLQSQLEQVKMENENLRSNMNSESGMGCFCVPSKKKVHPSTAKDQE</sequence>
<evidence type="ECO:0000259" key="2">
    <source>
        <dbReference type="PROSITE" id="PS50125"/>
    </source>
</evidence>
<dbReference type="GeneID" id="68107257"/>
<feature type="domain" description="Guanylate cyclase" evidence="2">
    <location>
        <begin position="804"/>
        <end position="932"/>
    </location>
</feature>
<dbReference type="EMBL" id="VFQX01000001">
    <property type="protein sequence ID" value="KAF0985000.1"/>
    <property type="molecule type" value="Genomic_DNA"/>
</dbReference>
<dbReference type="InterPro" id="IPR029787">
    <property type="entry name" value="Nucleotide_cyclase"/>
</dbReference>